<dbReference type="InterPro" id="IPR035965">
    <property type="entry name" value="PAS-like_dom_sf"/>
</dbReference>
<dbReference type="SUPFAM" id="SSF55781">
    <property type="entry name" value="GAF domain-like"/>
    <property type="match status" value="1"/>
</dbReference>
<keyword evidence="6" id="KW-1185">Reference proteome</keyword>
<feature type="domain" description="GGDEF" evidence="4">
    <location>
        <begin position="480"/>
        <end position="613"/>
    </location>
</feature>
<dbReference type="SUPFAM" id="SSF55785">
    <property type="entry name" value="PYP-like sensor domain (PAS domain)"/>
    <property type="match status" value="2"/>
</dbReference>
<dbReference type="PROSITE" id="PS50887">
    <property type="entry name" value="GGDEF"/>
    <property type="match status" value="1"/>
</dbReference>
<evidence type="ECO:0000259" key="3">
    <source>
        <dbReference type="PROSITE" id="PS50883"/>
    </source>
</evidence>
<dbReference type="InterPro" id="IPR013656">
    <property type="entry name" value="PAS_4"/>
</dbReference>
<dbReference type="SMART" id="SM00086">
    <property type="entry name" value="PAC"/>
    <property type="match status" value="2"/>
</dbReference>
<dbReference type="InterPro" id="IPR000014">
    <property type="entry name" value="PAS"/>
</dbReference>
<dbReference type="CDD" id="cd01948">
    <property type="entry name" value="EAL"/>
    <property type="match status" value="1"/>
</dbReference>
<dbReference type="RefSeq" id="WP_341411578.1">
    <property type="nucleotide sequence ID" value="NZ_JBBUTH010000008.1"/>
</dbReference>
<feature type="domain" description="PAC" evidence="2">
    <location>
        <begin position="264"/>
        <end position="317"/>
    </location>
</feature>
<reference evidence="5 6" key="1">
    <citation type="submission" date="2024-04" db="EMBL/GenBank/DDBJ databases">
        <title>Novel species of the genus Ideonella isolated from streams.</title>
        <authorList>
            <person name="Lu H."/>
        </authorList>
    </citation>
    <scope>NUCLEOTIDE SEQUENCE [LARGE SCALE GENOMIC DNA]</scope>
    <source>
        <strain evidence="5 6">DXS22W</strain>
    </source>
</reference>
<dbReference type="InterPro" id="IPR035919">
    <property type="entry name" value="EAL_sf"/>
</dbReference>
<evidence type="ECO:0000313" key="6">
    <source>
        <dbReference type="Proteomes" id="UP001365405"/>
    </source>
</evidence>
<accession>A0ABU9CJ58</accession>
<dbReference type="NCBIfam" id="TIGR00229">
    <property type="entry name" value="sensory_box"/>
    <property type="match status" value="2"/>
</dbReference>
<dbReference type="InterPro" id="IPR013655">
    <property type="entry name" value="PAS_fold_3"/>
</dbReference>
<dbReference type="Pfam" id="PF00563">
    <property type="entry name" value="EAL"/>
    <property type="match status" value="1"/>
</dbReference>
<dbReference type="InterPro" id="IPR001610">
    <property type="entry name" value="PAC"/>
</dbReference>
<dbReference type="Pfam" id="PF00990">
    <property type="entry name" value="GGDEF"/>
    <property type="match status" value="1"/>
</dbReference>
<dbReference type="SMART" id="SM00091">
    <property type="entry name" value="PAS"/>
    <property type="match status" value="2"/>
</dbReference>
<evidence type="ECO:0000259" key="4">
    <source>
        <dbReference type="PROSITE" id="PS50887"/>
    </source>
</evidence>
<dbReference type="SMART" id="SM00052">
    <property type="entry name" value="EAL"/>
    <property type="match status" value="1"/>
</dbReference>
<dbReference type="PROSITE" id="PS50112">
    <property type="entry name" value="PAS"/>
    <property type="match status" value="1"/>
</dbReference>
<dbReference type="NCBIfam" id="TIGR00254">
    <property type="entry name" value="GGDEF"/>
    <property type="match status" value="1"/>
</dbReference>
<dbReference type="InterPro" id="IPR003018">
    <property type="entry name" value="GAF"/>
</dbReference>
<gene>
    <name evidence="5" type="ORF">AACH10_16650</name>
</gene>
<dbReference type="Gene3D" id="3.30.70.270">
    <property type="match status" value="1"/>
</dbReference>
<dbReference type="InterPro" id="IPR000160">
    <property type="entry name" value="GGDEF_dom"/>
</dbReference>
<sequence>MQYTPAPLSPDESRRLAALHDLQVLDSAAESEFDALVQAAALVCNVPVSLISLVDEHRQWFKANVGLPGVSETPRDQAFCAHAVLDDALMEVPDARDDPRFAHNPLVVGEPNIRFYAGSPLRLSDGARVGTLCVIDRQPRALDARQRAVLDHLALAAARALEHRRAVRLQQQLLQTLSEQERALSAERARLQNILHGTAAGTWEWNLVTGEVRHDERWAGMIGWRLADLLPMHPESWNRHVHPADLLRARDLLNQHVQGHTPHYECELRMWHREGRWIWVLARARVISRTPDGQPEWVAGTHQDITDSRRLATELAEQHELMRVTLQSIGDAVITTDASGHVVWLNPVAERLTGWSSRDARARPLRQVFHIVDERTREPAADPVAACLAGGEVVALGSHTLLISRDGTEYGVEDSAAPIRSEQGTVLGTVLVFHDVTEQRRLSGEMNWRASHDPLTGLVNRTEFESRLARVLKAAQEERSHHALLFIDLDQFKLVNDTCGHAAGDQLLQQVARMLGDQVRTRDTLARLGGDEFAVILEHCRLPQARRVAQQICDRLEQYRFIHDSQRFRIGASIGLVPVDERWRSTAAVLQAADSCCHAAKEAGRNRVQAWRDDDGEVSERHGAMRWAMRLERALDEHQFVLFAQRIEGLSPRLPGATQPAVHAEVLLRLREPDGSLVAPGAFLPAAERFHLASRIDRWVLRQVLDWMAATPHIADIECLSVNLSGQTIGDRSVHGQVMGMLREAGPQVCSRLCLEITETAAITRLADAALFIEQVRAAGVRVALDDFGAGVSSFGYLKSLRVDKLKIDGQFIRQLEDDALEAAAVRCFVDVARVAGLETVAEFVETEGQRQRLCQLGVNYAQGYLLHEPAPLHTLFEPDALAADAG</sequence>
<organism evidence="5 6">
    <name type="scientific">Pseudaquabacterium inlustre</name>
    <dbReference type="NCBI Taxonomy" id="2984192"/>
    <lineage>
        <taxon>Bacteria</taxon>
        <taxon>Pseudomonadati</taxon>
        <taxon>Pseudomonadota</taxon>
        <taxon>Betaproteobacteria</taxon>
        <taxon>Burkholderiales</taxon>
        <taxon>Sphaerotilaceae</taxon>
        <taxon>Pseudaquabacterium</taxon>
    </lineage>
</organism>
<dbReference type="PANTHER" id="PTHR44757">
    <property type="entry name" value="DIGUANYLATE CYCLASE DGCP"/>
    <property type="match status" value="1"/>
</dbReference>
<protein>
    <submittedName>
        <fullName evidence="5">EAL domain-containing protein</fullName>
    </submittedName>
</protein>
<dbReference type="PANTHER" id="PTHR44757:SF4">
    <property type="entry name" value="DIGUANYLATE CYCLASE DGCE-RELATED"/>
    <property type="match status" value="1"/>
</dbReference>
<dbReference type="CDD" id="cd00130">
    <property type="entry name" value="PAS"/>
    <property type="match status" value="2"/>
</dbReference>
<dbReference type="SMART" id="SM00267">
    <property type="entry name" value="GGDEF"/>
    <property type="match status" value="1"/>
</dbReference>
<dbReference type="Pfam" id="PF13185">
    <property type="entry name" value="GAF_2"/>
    <property type="match status" value="1"/>
</dbReference>
<dbReference type="InterPro" id="IPR000700">
    <property type="entry name" value="PAS-assoc_C"/>
</dbReference>
<dbReference type="Gene3D" id="3.30.450.40">
    <property type="match status" value="1"/>
</dbReference>
<feature type="domain" description="EAL" evidence="3">
    <location>
        <begin position="624"/>
        <end position="884"/>
    </location>
</feature>
<dbReference type="InterPro" id="IPR052155">
    <property type="entry name" value="Biofilm_reg_signaling"/>
</dbReference>
<comment type="caution">
    <text evidence="5">The sequence shown here is derived from an EMBL/GenBank/DDBJ whole genome shotgun (WGS) entry which is preliminary data.</text>
</comment>
<dbReference type="InterPro" id="IPR029787">
    <property type="entry name" value="Nucleotide_cyclase"/>
</dbReference>
<dbReference type="PROSITE" id="PS50113">
    <property type="entry name" value="PAC"/>
    <property type="match status" value="2"/>
</dbReference>
<dbReference type="Proteomes" id="UP001365405">
    <property type="component" value="Unassembled WGS sequence"/>
</dbReference>
<dbReference type="Pfam" id="PF08447">
    <property type="entry name" value="PAS_3"/>
    <property type="match status" value="1"/>
</dbReference>
<dbReference type="PROSITE" id="PS50883">
    <property type="entry name" value="EAL"/>
    <property type="match status" value="1"/>
</dbReference>
<dbReference type="EMBL" id="JBBUTH010000008">
    <property type="protein sequence ID" value="MEK8051884.1"/>
    <property type="molecule type" value="Genomic_DNA"/>
</dbReference>
<dbReference type="InterPro" id="IPR043128">
    <property type="entry name" value="Rev_trsase/Diguanyl_cyclase"/>
</dbReference>
<dbReference type="Gene3D" id="3.20.20.450">
    <property type="entry name" value="EAL domain"/>
    <property type="match status" value="1"/>
</dbReference>
<evidence type="ECO:0000259" key="1">
    <source>
        <dbReference type="PROSITE" id="PS50112"/>
    </source>
</evidence>
<dbReference type="InterPro" id="IPR029016">
    <property type="entry name" value="GAF-like_dom_sf"/>
</dbReference>
<dbReference type="SMART" id="SM00065">
    <property type="entry name" value="GAF"/>
    <property type="match status" value="1"/>
</dbReference>
<dbReference type="InterPro" id="IPR001633">
    <property type="entry name" value="EAL_dom"/>
</dbReference>
<proteinExistence type="predicted"/>
<evidence type="ECO:0000313" key="5">
    <source>
        <dbReference type="EMBL" id="MEK8051884.1"/>
    </source>
</evidence>
<dbReference type="Gene3D" id="3.30.450.20">
    <property type="entry name" value="PAS domain"/>
    <property type="match status" value="2"/>
</dbReference>
<name>A0ABU9CJ58_9BURK</name>
<evidence type="ECO:0000259" key="2">
    <source>
        <dbReference type="PROSITE" id="PS50113"/>
    </source>
</evidence>
<feature type="domain" description="PAS" evidence="1">
    <location>
        <begin position="318"/>
        <end position="391"/>
    </location>
</feature>
<dbReference type="CDD" id="cd01949">
    <property type="entry name" value="GGDEF"/>
    <property type="match status" value="1"/>
</dbReference>
<feature type="domain" description="PAC" evidence="2">
    <location>
        <begin position="396"/>
        <end position="448"/>
    </location>
</feature>
<dbReference type="Pfam" id="PF08448">
    <property type="entry name" value="PAS_4"/>
    <property type="match status" value="1"/>
</dbReference>
<dbReference type="SUPFAM" id="SSF55073">
    <property type="entry name" value="Nucleotide cyclase"/>
    <property type="match status" value="1"/>
</dbReference>
<dbReference type="SUPFAM" id="SSF141868">
    <property type="entry name" value="EAL domain-like"/>
    <property type="match status" value="1"/>
</dbReference>